<accession>A0A167F8H2</accession>
<dbReference type="GO" id="GO:0005737">
    <property type="term" value="C:cytoplasm"/>
    <property type="evidence" value="ECO:0007669"/>
    <property type="project" value="UniProtKB-SubCell"/>
</dbReference>
<evidence type="ECO:0000256" key="7">
    <source>
        <dbReference type="SAM" id="MobiDB-lite"/>
    </source>
</evidence>
<dbReference type="KEGG" id="slb:AWJ20_2570"/>
<comment type="function">
    <text evidence="5">Reverse transcriptase/ribonuclease H (RT) is a multifunctional enzyme that catalyzes the conversion of the retro-elements RNA genome into dsDNA within the VLP. The enzyme displays a DNA polymerase activity that can copy either DNA or RNA templates, and a ribonuclease H (RNase H) activity that cleaves the RNA strand of RNA-DNA heteroduplexes during plus-strand synthesis and hydrolyzes RNA primers. The conversion leads to a linear dsDNA copy of the retrotransposon that includes long terminal repeats (LTRs) at both ends.</text>
</comment>
<comment type="function">
    <text evidence="6">Integrase (IN) targets the VLP to the nucleus, where a subparticle preintegration complex (PIC) containing at least integrase and the newly synthesized dsDNA copy of the retrotransposon must transit the nuclear membrane. Once in the nucleus, integrase performs the integration of the dsDNA into the host genome.</text>
</comment>
<keyword evidence="4" id="KW-0694">RNA-binding</keyword>
<dbReference type="InterPro" id="IPR041588">
    <property type="entry name" value="Integrase_H2C2"/>
</dbReference>
<dbReference type="Pfam" id="PF17921">
    <property type="entry name" value="Integrase_H2C2"/>
    <property type="match status" value="1"/>
</dbReference>
<dbReference type="PANTHER" id="PTHR37984">
    <property type="entry name" value="PROTEIN CBG26694"/>
    <property type="match status" value="1"/>
</dbReference>
<keyword evidence="3" id="KW-0963">Cytoplasm</keyword>
<evidence type="ECO:0000256" key="2">
    <source>
        <dbReference type="ARBA" id="ARBA00004496"/>
    </source>
</evidence>
<dbReference type="InterPro" id="IPR001584">
    <property type="entry name" value="Integrase_cat-core"/>
</dbReference>
<evidence type="ECO:0000256" key="1">
    <source>
        <dbReference type="ARBA" id="ARBA00000077"/>
    </source>
</evidence>
<protein>
    <submittedName>
        <fullName evidence="9">Gag-pol fusion protein</fullName>
    </submittedName>
</protein>
<comment type="catalytic activity">
    <reaction evidence="1">
        <text>Endonucleolytic cleavage to 5'-phosphomonoester.</text>
        <dbReference type="EC" id="3.1.26.4"/>
    </reaction>
</comment>
<dbReference type="Gene3D" id="3.30.420.10">
    <property type="entry name" value="Ribonuclease H-like superfamily/Ribonuclease H"/>
    <property type="match status" value="1"/>
</dbReference>
<dbReference type="PROSITE" id="PS50994">
    <property type="entry name" value="INTEGRASE"/>
    <property type="match status" value="1"/>
</dbReference>
<evidence type="ECO:0000256" key="6">
    <source>
        <dbReference type="ARBA" id="ARBA00025615"/>
    </source>
</evidence>
<feature type="region of interest" description="Disordered" evidence="7">
    <location>
        <begin position="16"/>
        <end position="58"/>
    </location>
</feature>
<comment type="subcellular location">
    <subcellularLocation>
        <location evidence="2">Cytoplasm</location>
    </subcellularLocation>
</comment>
<dbReference type="AlphaFoldDB" id="A0A167F8H2"/>
<dbReference type="OrthoDB" id="4488294at2759"/>
<dbReference type="InterPro" id="IPR050951">
    <property type="entry name" value="Retrovirus_Pol_polyprotein"/>
</dbReference>
<evidence type="ECO:0000313" key="10">
    <source>
        <dbReference type="Proteomes" id="UP000189580"/>
    </source>
</evidence>
<feature type="region of interest" description="Disordered" evidence="7">
    <location>
        <begin position="226"/>
        <end position="269"/>
    </location>
</feature>
<evidence type="ECO:0000256" key="5">
    <source>
        <dbReference type="ARBA" id="ARBA00025590"/>
    </source>
</evidence>
<dbReference type="Proteomes" id="UP000189580">
    <property type="component" value="Chromosome b"/>
</dbReference>
<sequence length="588" mass="68069">MTKELAVTQVDSLEGDTAPFLEGMDKNKTKQWESISHKHGLGNSYSRPKTESNPPPPPYTVETTLLWLRRAKRYVAYRERTQSDADVATDIISLLPKSDYKIQAIHWFEQEPYPWENLWTLLEKQHAQATKNARAKLLNEKCNKISDYPEFLTRKRVEAQHSKLDEDVVISQLIAAVQNVRFRQELERLNSEHKDLTVDDFVRMATLRAEQHVELQGIGKGKSTKWCSIHKSHGHNTKDCSRQTNKSQQTRNPQSVKRPVEATATSQKSIQSVAFSHDAEMINRINQSLEKDPKYSKILQHFRSPQHSPFPGDKKDKLCYSYRNDILCYLGKIVVGVDEDLRENLIKLFHDHWIGGHHGIRRTRQTLTEVFTWPHISEYVEKYVKSCLTCQKFRIRNHAPYGLLEPLPIPDRPFQSISLDFVTSLPESGPRKSTQVLVIVDCFSKYVQCYPCSTNTNAIELATCMKDYFDRFGRPDTIISDRGTQFTSNFWRSFTASRDIKLQFSAAYHPQTDDQTEPMNREVTRHIAEYIKLQHNDWSELLSEATFAINATYNESIKNSPYKVVFGFEPNIHFNFEAAEAYPTMEAK</sequence>
<dbReference type="RefSeq" id="XP_018737430.1">
    <property type="nucleotide sequence ID" value="XM_018879521.1"/>
</dbReference>
<evidence type="ECO:0000256" key="4">
    <source>
        <dbReference type="ARBA" id="ARBA00022884"/>
    </source>
</evidence>
<dbReference type="PANTHER" id="PTHR37984:SF5">
    <property type="entry name" value="PROTEIN NYNRIN-LIKE"/>
    <property type="match status" value="1"/>
</dbReference>
<keyword evidence="10" id="KW-1185">Reference proteome</keyword>
<proteinExistence type="predicted"/>
<evidence type="ECO:0000313" key="9">
    <source>
        <dbReference type="EMBL" id="ANB14953.1"/>
    </source>
</evidence>
<feature type="compositionally biased region" description="Polar residues" evidence="7">
    <location>
        <begin position="242"/>
        <end position="255"/>
    </location>
</feature>
<dbReference type="EMBL" id="CP014503">
    <property type="protein sequence ID" value="ANB14953.1"/>
    <property type="molecule type" value="Genomic_DNA"/>
</dbReference>
<evidence type="ECO:0000259" key="8">
    <source>
        <dbReference type="PROSITE" id="PS50994"/>
    </source>
</evidence>
<dbReference type="GO" id="GO:0005634">
    <property type="term" value="C:nucleus"/>
    <property type="evidence" value="ECO:0007669"/>
    <property type="project" value="UniProtKB-ARBA"/>
</dbReference>
<dbReference type="Pfam" id="PF00665">
    <property type="entry name" value="rve"/>
    <property type="match status" value="1"/>
</dbReference>
<dbReference type="GeneID" id="30034496"/>
<gene>
    <name evidence="9" type="ORF">AWJ20_2570</name>
</gene>
<organism evidence="9 10">
    <name type="scientific">Sugiyamaella lignohabitans</name>
    <dbReference type="NCBI Taxonomy" id="796027"/>
    <lineage>
        <taxon>Eukaryota</taxon>
        <taxon>Fungi</taxon>
        <taxon>Dikarya</taxon>
        <taxon>Ascomycota</taxon>
        <taxon>Saccharomycotina</taxon>
        <taxon>Dipodascomycetes</taxon>
        <taxon>Dipodascales</taxon>
        <taxon>Trichomonascaceae</taxon>
        <taxon>Sugiyamaella</taxon>
    </lineage>
</organism>
<reference evidence="9 10" key="1">
    <citation type="submission" date="2016-02" db="EMBL/GenBank/DDBJ databases">
        <title>Complete genome sequence and transcriptome regulation of the pentose utilising yeast Sugiyamaella lignohabitans.</title>
        <authorList>
            <person name="Bellasio M."/>
            <person name="Peymann A."/>
            <person name="Valli M."/>
            <person name="Sipitzky M."/>
            <person name="Graf A."/>
            <person name="Sauer M."/>
            <person name="Marx H."/>
            <person name="Mattanovich D."/>
        </authorList>
    </citation>
    <scope>NUCLEOTIDE SEQUENCE [LARGE SCALE GENOMIC DNA]</scope>
    <source>
        <strain evidence="9 10">CBS 10342</strain>
    </source>
</reference>
<dbReference type="Gene3D" id="1.10.340.70">
    <property type="match status" value="1"/>
</dbReference>
<dbReference type="GO" id="GO:0004523">
    <property type="term" value="F:RNA-DNA hybrid ribonuclease activity"/>
    <property type="evidence" value="ECO:0007669"/>
    <property type="project" value="UniProtKB-EC"/>
</dbReference>
<dbReference type="GO" id="GO:0015074">
    <property type="term" value="P:DNA integration"/>
    <property type="evidence" value="ECO:0007669"/>
    <property type="project" value="InterPro"/>
</dbReference>
<name>A0A167F8H2_9ASCO</name>
<evidence type="ECO:0000256" key="3">
    <source>
        <dbReference type="ARBA" id="ARBA00022490"/>
    </source>
</evidence>
<dbReference type="InterPro" id="IPR036397">
    <property type="entry name" value="RNaseH_sf"/>
</dbReference>
<dbReference type="SUPFAM" id="SSF53098">
    <property type="entry name" value="Ribonuclease H-like"/>
    <property type="match status" value="1"/>
</dbReference>
<dbReference type="GO" id="GO:0003723">
    <property type="term" value="F:RNA binding"/>
    <property type="evidence" value="ECO:0007669"/>
    <property type="project" value="UniProtKB-KW"/>
</dbReference>
<dbReference type="InterPro" id="IPR012337">
    <property type="entry name" value="RNaseH-like_sf"/>
</dbReference>
<feature type="domain" description="Integrase catalytic" evidence="8">
    <location>
        <begin position="409"/>
        <end position="569"/>
    </location>
</feature>